<dbReference type="EMBL" id="UFXQ01000001">
    <property type="protein sequence ID" value="STC69134.1"/>
    <property type="molecule type" value="Genomic_DNA"/>
</dbReference>
<reference evidence="3 4" key="1">
    <citation type="submission" date="2018-06" db="EMBL/GenBank/DDBJ databases">
        <authorList>
            <consortium name="Pathogen Informatics"/>
            <person name="Doyle S."/>
        </authorList>
    </citation>
    <scope>NUCLEOTIDE SEQUENCE [LARGE SCALE GENOMIC DNA]</scope>
    <source>
        <strain evidence="3 4">NCTC11862</strain>
    </source>
</reference>
<sequence>MKKLIVALAALALGTAGCTNSESSPEPTAEESSTSSASSTSVRENAVLGEGDSFEVPCSTLDSTSCMTVDIVSINAQATCATYEGAEPGRFVALEFTASMPEDADADFTSPFRTMPWSVSTTDGEISRADTEIHCDGADSYLNLMDEFPGYSATGTAYLPVRDNADLVHFEVADGDKVKIAIPADEGGAKSNESGQPAESIDEPAPAASQPPAPTRAPAPTQAPAPAPAPAPQQEPVIGFTEAPGQVAPHPLDKQIASCGDPSIHETGTTFFTDGTSGWTQQCSNQMM</sequence>
<dbReference type="PROSITE" id="PS51257">
    <property type="entry name" value="PROKAR_LIPOPROTEIN"/>
    <property type="match status" value="1"/>
</dbReference>
<feature type="region of interest" description="Disordered" evidence="1">
    <location>
        <begin position="17"/>
        <end position="44"/>
    </location>
</feature>
<accession>A0A376CL25</accession>
<dbReference type="AlphaFoldDB" id="A0A376CL25"/>
<feature type="region of interest" description="Disordered" evidence="1">
    <location>
        <begin position="183"/>
        <end position="237"/>
    </location>
</feature>
<name>A0A376CL25_9CORY</name>
<evidence type="ECO:0000313" key="3">
    <source>
        <dbReference type="EMBL" id="STC69134.1"/>
    </source>
</evidence>
<proteinExistence type="predicted"/>
<feature type="chain" id="PRO_5038925809" description="Secreted protein" evidence="2">
    <location>
        <begin position="22"/>
        <end position="288"/>
    </location>
</feature>
<protein>
    <recommendedName>
        <fullName evidence="5">Secreted protein</fullName>
    </recommendedName>
</protein>
<organism evidence="3 4">
    <name type="scientific">Corynebacterium pilosum</name>
    <dbReference type="NCBI Taxonomy" id="35756"/>
    <lineage>
        <taxon>Bacteria</taxon>
        <taxon>Bacillati</taxon>
        <taxon>Actinomycetota</taxon>
        <taxon>Actinomycetes</taxon>
        <taxon>Mycobacteriales</taxon>
        <taxon>Corynebacteriaceae</taxon>
        <taxon>Corynebacterium</taxon>
    </lineage>
</organism>
<dbReference type="Proteomes" id="UP000254467">
    <property type="component" value="Unassembled WGS sequence"/>
</dbReference>
<evidence type="ECO:0008006" key="5">
    <source>
        <dbReference type="Google" id="ProtNLM"/>
    </source>
</evidence>
<dbReference type="RefSeq" id="WP_026254288.1">
    <property type="nucleotide sequence ID" value="NZ_UFXQ01000001.1"/>
</dbReference>
<feature type="signal peptide" evidence="2">
    <location>
        <begin position="1"/>
        <end position="21"/>
    </location>
</feature>
<feature type="compositionally biased region" description="Pro residues" evidence="1">
    <location>
        <begin position="209"/>
        <end position="233"/>
    </location>
</feature>
<gene>
    <name evidence="3" type="ORF">NCTC11862_00915</name>
</gene>
<feature type="compositionally biased region" description="Low complexity" evidence="1">
    <location>
        <begin position="21"/>
        <end position="41"/>
    </location>
</feature>
<evidence type="ECO:0000256" key="2">
    <source>
        <dbReference type="SAM" id="SignalP"/>
    </source>
</evidence>
<evidence type="ECO:0000256" key="1">
    <source>
        <dbReference type="SAM" id="MobiDB-lite"/>
    </source>
</evidence>
<evidence type="ECO:0000313" key="4">
    <source>
        <dbReference type="Proteomes" id="UP000254467"/>
    </source>
</evidence>
<keyword evidence="4" id="KW-1185">Reference proteome</keyword>
<keyword evidence="2" id="KW-0732">Signal</keyword>